<keyword evidence="3" id="KW-1185">Reference proteome</keyword>
<dbReference type="InterPro" id="IPR012337">
    <property type="entry name" value="RNaseH-like_sf"/>
</dbReference>
<feature type="region of interest" description="Disordered" evidence="1">
    <location>
        <begin position="1"/>
        <end position="27"/>
    </location>
</feature>
<sequence length="274" mass="32446">MSLRNFTDEDLYNERSNSDKKKASSLDKELHLSSNRELYSSLNEPFLDNEALLNNIPLNKESSAQTWIIDNMQPFNVLKNDWFHDLLYEAELQYRFLGEDTFKQKITLLFLYEAIKRLQEDLAKDKEKNIRNNTKILENLLLNEEELTGIQELVDLLGPFVHVTTIIGGDYYPTFSMMLLLIKRLQEHLFRKETTLKHSIIRDVHDKIELSFRNRWDEPERRHNRRPKAPEMILLKAQRIKNDTIEDLGTRDDTIKDQNIRNNIQNTGSNIIED</sequence>
<dbReference type="Proteomes" id="UP000789405">
    <property type="component" value="Unassembled WGS sequence"/>
</dbReference>
<evidence type="ECO:0000256" key="1">
    <source>
        <dbReference type="SAM" id="MobiDB-lite"/>
    </source>
</evidence>
<proteinExistence type="predicted"/>
<comment type="caution">
    <text evidence="2">The sequence shown here is derived from an EMBL/GenBank/DDBJ whole genome shotgun (WGS) entry which is preliminary data.</text>
</comment>
<dbReference type="SUPFAM" id="SSF53098">
    <property type="entry name" value="Ribonuclease H-like"/>
    <property type="match status" value="1"/>
</dbReference>
<reference evidence="2" key="1">
    <citation type="submission" date="2021-06" db="EMBL/GenBank/DDBJ databases">
        <authorList>
            <person name="Kallberg Y."/>
            <person name="Tangrot J."/>
            <person name="Rosling A."/>
        </authorList>
    </citation>
    <scope>NUCLEOTIDE SEQUENCE</scope>
    <source>
        <strain evidence="2">MA453B</strain>
    </source>
</reference>
<feature type="compositionally biased region" description="Basic and acidic residues" evidence="1">
    <location>
        <begin position="12"/>
        <end position="27"/>
    </location>
</feature>
<organism evidence="2 3">
    <name type="scientific">Dentiscutata erythropus</name>
    <dbReference type="NCBI Taxonomy" id="1348616"/>
    <lineage>
        <taxon>Eukaryota</taxon>
        <taxon>Fungi</taxon>
        <taxon>Fungi incertae sedis</taxon>
        <taxon>Mucoromycota</taxon>
        <taxon>Glomeromycotina</taxon>
        <taxon>Glomeromycetes</taxon>
        <taxon>Diversisporales</taxon>
        <taxon>Gigasporaceae</taxon>
        <taxon>Dentiscutata</taxon>
    </lineage>
</organism>
<protein>
    <submittedName>
        <fullName evidence="2">23252_t:CDS:1</fullName>
    </submittedName>
</protein>
<name>A0A9N9EHH2_9GLOM</name>
<evidence type="ECO:0000313" key="2">
    <source>
        <dbReference type="EMBL" id="CAG8671970.1"/>
    </source>
</evidence>
<evidence type="ECO:0000313" key="3">
    <source>
        <dbReference type="Proteomes" id="UP000789405"/>
    </source>
</evidence>
<gene>
    <name evidence="2" type="ORF">DERYTH_LOCUS11294</name>
</gene>
<dbReference type="AlphaFoldDB" id="A0A9N9EHH2"/>
<dbReference type="EMBL" id="CAJVPY010006928">
    <property type="protein sequence ID" value="CAG8671970.1"/>
    <property type="molecule type" value="Genomic_DNA"/>
</dbReference>
<accession>A0A9N9EHH2</accession>